<evidence type="ECO:0000256" key="3">
    <source>
        <dbReference type="ARBA" id="ARBA00022723"/>
    </source>
</evidence>
<comment type="similarity">
    <text evidence="1 5">Belongs to the HypA/HybF family.</text>
</comment>
<accession>A0A096AKP3</accession>
<name>A0A096AKP3_9FIRM</name>
<dbReference type="GO" id="GO:0008270">
    <property type="term" value="F:zinc ion binding"/>
    <property type="evidence" value="ECO:0007669"/>
    <property type="project" value="UniProtKB-UniRule"/>
</dbReference>
<feature type="binding site" evidence="5">
    <location>
        <position position="2"/>
    </location>
    <ligand>
        <name>Ni(2+)</name>
        <dbReference type="ChEBI" id="CHEBI:49786"/>
    </ligand>
</feature>
<dbReference type="Gene3D" id="3.30.2320.80">
    <property type="match status" value="1"/>
</dbReference>
<keyword evidence="2 5" id="KW-0533">Nickel</keyword>
<gene>
    <name evidence="5" type="primary">hypA</name>
    <name evidence="6" type="ORF">HMPREF0872_05870</name>
</gene>
<dbReference type="InterPro" id="IPR000688">
    <property type="entry name" value="HypA/HybF"/>
</dbReference>
<protein>
    <recommendedName>
        <fullName evidence="5">Hydrogenase maturation factor HypA</fullName>
    </recommendedName>
</protein>
<comment type="function">
    <text evidence="5">Involved in the maturation of [NiFe] hydrogenases. Required for nickel insertion into the metal center of the hydrogenase.</text>
</comment>
<dbReference type="PANTHER" id="PTHR34535:SF3">
    <property type="entry name" value="HYDROGENASE MATURATION FACTOR HYPA"/>
    <property type="match status" value="1"/>
</dbReference>
<dbReference type="PROSITE" id="PS01249">
    <property type="entry name" value="HYPA"/>
    <property type="match status" value="1"/>
</dbReference>
<evidence type="ECO:0000256" key="2">
    <source>
        <dbReference type="ARBA" id="ARBA00022596"/>
    </source>
</evidence>
<keyword evidence="7" id="KW-1185">Reference proteome</keyword>
<comment type="caution">
    <text evidence="6">The sequence shown here is derived from an EMBL/GenBank/DDBJ whole genome shotgun (WGS) entry which is preliminary data.</text>
</comment>
<dbReference type="Proteomes" id="UP000029628">
    <property type="component" value="Unassembled WGS sequence"/>
</dbReference>
<dbReference type="AlphaFoldDB" id="A0A096AKP3"/>
<dbReference type="RefSeq" id="WP_028258116.1">
    <property type="nucleotide sequence ID" value="NZ_JRNT01000016.1"/>
</dbReference>
<keyword evidence="3 5" id="KW-0479">Metal-binding</keyword>
<reference evidence="6 7" key="1">
    <citation type="submission" date="2014-07" db="EMBL/GenBank/DDBJ databases">
        <authorList>
            <person name="McCorrison J."/>
            <person name="Sanka R."/>
            <person name="Torralba M."/>
            <person name="Gillis M."/>
            <person name="Haft D.H."/>
            <person name="Methe B."/>
            <person name="Sutton G."/>
            <person name="Nelson K.E."/>
        </authorList>
    </citation>
    <scope>NUCLEOTIDE SEQUENCE [LARGE SCALE GENOMIC DNA]</scope>
    <source>
        <strain evidence="6 7">DNF00314</strain>
    </source>
</reference>
<dbReference type="PIRSF" id="PIRSF004761">
    <property type="entry name" value="Hydrgn_mat_HypA"/>
    <property type="match status" value="1"/>
</dbReference>
<sequence>MHEMSIAEGIVDIALDTLQKNNGTVVHSIQLNLGRMSGVEKEALLFCFDAVTKGTPAEGATLAITTLPIVGHCVDCDKEFPVENYRFVCPYCKSHMIATVSGRELQVTSIDMD</sequence>
<feature type="binding site" evidence="5">
    <location>
        <position position="76"/>
    </location>
    <ligand>
        <name>Zn(2+)</name>
        <dbReference type="ChEBI" id="CHEBI:29105"/>
    </ligand>
</feature>
<dbReference type="GO" id="GO:0016151">
    <property type="term" value="F:nickel cation binding"/>
    <property type="evidence" value="ECO:0007669"/>
    <property type="project" value="UniProtKB-UniRule"/>
</dbReference>
<organism evidence="6 7">
    <name type="scientific">Veillonella montpellierensis DNF00314</name>
    <dbReference type="NCBI Taxonomy" id="1401067"/>
    <lineage>
        <taxon>Bacteria</taxon>
        <taxon>Bacillati</taxon>
        <taxon>Bacillota</taxon>
        <taxon>Negativicutes</taxon>
        <taxon>Veillonellales</taxon>
        <taxon>Veillonellaceae</taxon>
        <taxon>Veillonella</taxon>
    </lineage>
</organism>
<dbReference type="InterPro" id="IPR020538">
    <property type="entry name" value="Hydgase_Ni_incorp_HypA/HybF_CS"/>
</dbReference>
<dbReference type="EMBL" id="JRNT01000016">
    <property type="protein sequence ID" value="KGF47201.1"/>
    <property type="molecule type" value="Genomic_DNA"/>
</dbReference>
<dbReference type="NCBIfam" id="TIGR00100">
    <property type="entry name" value="hypA"/>
    <property type="match status" value="1"/>
</dbReference>
<evidence type="ECO:0000256" key="1">
    <source>
        <dbReference type="ARBA" id="ARBA00010748"/>
    </source>
</evidence>
<evidence type="ECO:0000256" key="5">
    <source>
        <dbReference type="HAMAP-Rule" id="MF_00213"/>
    </source>
</evidence>
<keyword evidence="4 5" id="KW-0862">Zinc</keyword>
<dbReference type="eggNOG" id="COG0375">
    <property type="taxonomic scope" value="Bacteria"/>
</dbReference>
<feature type="binding site" evidence="5">
    <location>
        <position position="89"/>
    </location>
    <ligand>
        <name>Zn(2+)</name>
        <dbReference type="ChEBI" id="CHEBI:29105"/>
    </ligand>
</feature>
<evidence type="ECO:0000256" key="4">
    <source>
        <dbReference type="ARBA" id="ARBA00022833"/>
    </source>
</evidence>
<feature type="binding site" evidence="5">
    <location>
        <position position="73"/>
    </location>
    <ligand>
        <name>Zn(2+)</name>
        <dbReference type="ChEBI" id="CHEBI:29105"/>
    </ligand>
</feature>
<proteinExistence type="inferred from homology"/>
<evidence type="ECO:0000313" key="6">
    <source>
        <dbReference type="EMBL" id="KGF47201.1"/>
    </source>
</evidence>
<dbReference type="Pfam" id="PF01155">
    <property type="entry name" value="HypA"/>
    <property type="match status" value="1"/>
</dbReference>
<evidence type="ECO:0000313" key="7">
    <source>
        <dbReference type="Proteomes" id="UP000029628"/>
    </source>
</evidence>
<dbReference type="PANTHER" id="PTHR34535">
    <property type="entry name" value="HYDROGENASE MATURATION FACTOR HYPA"/>
    <property type="match status" value="1"/>
</dbReference>
<feature type="binding site" evidence="5">
    <location>
        <position position="92"/>
    </location>
    <ligand>
        <name>Zn(2+)</name>
        <dbReference type="ChEBI" id="CHEBI:29105"/>
    </ligand>
</feature>
<dbReference type="GO" id="GO:0051604">
    <property type="term" value="P:protein maturation"/>
    <property type="evidence" value="ECO:0007669"/>
    <property type="project" value="InterPro"/>
</dbReference>
<dbReference type="HAMAP" id="MF_00213">
    <property type="entry name" value="HypA_HybF"/>
    <property type="match status" value="1"/>
</dbReference>